<dbReference type="CDD" id="cd00454">
    <property type="entry name" value="TrHb1_N"/>
    <property type="match status" value="1"/>
</dbReference>
<accession>A0A4R6QQA0</accession>
<dbReference type="InParanoid" id="A0A4R6QQA0"/>
<evidence type="ECO:0000256" key="1">
    <source>
        <dbReference type="ARBA" id="ARBA00022448"/>
    </source>
</evidence>
<keyword evidence="1" id="KW-0813">Transport</keyword>
<dbReference type="GO" id="GO:0020037">
    <property type="term" value="F:heme binding"/>
    <property type="evidence" value="ECO:0007669"/>
    <property type="project" value="InterPro"/>
</dbReference>
<evidence type="ECO:0000313" key="6">
    <source>
        <dbReference type="EMBL" id="TDP72887.1"/>
    </source>
</evidence>
<evidence type="ECO:0000256" key="3">
    <source>
        <dbReference type="ARBA" id="ARBA00022723"/>
    </source>
</evidence>
<proteinExistence type="predicted"/>
<keyword evidence="3 5" id="KW-0479">Metal-binding</keyword>
<dbReference type="Proteomes" id="UP000295361">
    <property type="component" value="Unassembled WGS sequence"/>
</dbReference>
<keyword evidence="7" id="KW-1185">Reference proteome</keyword>
<evidence type="ECO:0000313" key="7">
    <source>
        <dbReference type="Proteomes" id="UP000295361"/>
    </source>
</evidence>
<organism evidence="6 7">
    <name type="scientific">Roseateles toxinivorans</name>
    <dbReference type="NCBI Taxonomy" id="270368"/>
    <lineage>
        <taxon>Bacteria</taxon>
        <taxon>Pseudomonadati</taxon>
        <taxon>Pseudomonadota</taxon>
        <taxon>Betaproteobacteria</taxon>
        <taxon>Burkholderiales</taxon>
        <taxon>Sphaerotilaceae</taxon>
        <taxon>Roseateles</taxon>
    </lineage>
</organism>
<feature type="binding site" description="distal binding residue" evidence="5">
    <location>
        <position position="153"/>
    </location>
    <ligand>
        <name>heme</name>
        <dbReference type="ChEBI" id="CHEBI:30413"/>
    </ligand>
    <ligandPart>
        <name>Fe</name>
        <dbReference type="ChEBI" id="CHEBI:18248"/>
    </ligandPart>
</feature>
<dbReference type="EMBL" id="SNXS01000002">
    <property type="protein sequence ID" value="TDP72887.1"/>
    <property type="molecule type" value="Genomic_DNA"/>
</dbReference>
<comment type="caution">
    <text evidence="6">The sequence shown here is derived from an EMBL/GenBank/DDBJ whole genome shotgun (WGS) entry which is preliminary data.</text>
</comment>
<feature type="binding site" description="distal binding residue" evidence="5">
    <location>
        <position position="86"/>
    </location>
    <ligand>
        <name>heme</name>
        <dbReference type="ChEBI" id="CHEBI:30413"/>
    </ligand>
    <ligandPart>
        <name>Fe</name>
        <dbReference type="ChEBI" id="CHEBI:18248"/>
    </ligandPart>
</feature>
<evidence type="ECO:0000256" key="2">
    <source>
        <dbReference type="ARBA" id="ARBA00022617"/>
    </source>
</evidence>
<dbReference type="GO" id="GO:0046872">
    <property type="term" value="F:metal ion binding"/>
    <property type="evidence" value="ECO:0007669"/>
    <property type="project" value="UniProtKB-KW"/>
</dbReference>
<gene>
    <name evidence="6" type="ORF">DES47_102633</name>
</gene>
<reference evidence="6 7" key="1">
    <citation type="submission" date="2019-03" db="EMBL/GenBank/DDBJ databases">
        <title>Genomic Encyclopedia of Type Strains, Phase IV (KMG-IV): sequencing the most valuable type-strain genomes for metagenomic binning, comparative biology and taxonomic classification.</title>
        <authorList>
            <person name="Goeker M."/>
        </authorList>
    </citation>
    <scope>NUCLEOTIDE SEQUENCE [LARGE SCALE GENOMIC DNA]</scope>
    <source>
        <strain evidence="6 7">DSM 16998</strain>
    </source>
</reference>
<dbReference type="Gene3D" id="1.10.490.10">
    <property type="entry name" value="Globins"/>
    <property type="match status" value="1"/>
</dbReference>
<protein>
    <submittedName>
        <fullName evidence="6">Hemoglobin</fullName>
    </submittedName>
</protein>
<evidence type="ECO:0000256" key="5">
    <source>
        <dbReference type="PIRSR" id="PIRSR601486-1"/>
    </source>
</evidence>
<dbReference type="InterPro" id="IPR012292">
    <property type="entry name" value="Globin/Proto"/>
</dbReference>
<dbReference type="Pfam" id="PF01152">
    <property type="entry name" value="Bac_globin"/>
    <property type="match status" value="1"/>
</dbReference>
<name>A0A4R6QQA0_9BURK</name>
<keyword evidence="2 5" id="KW-0349">Heme</keyword>
<dbReference type="GO" id="GO:0019825">
    <property type="term" value="F:oxygen binding"/>
    <property type="evidence" value="ECO:0007669"/>
    <property type="project" value="InterPro"/>
</dbReference>
<evidence type="ECO:0000256" key="4">
    <source>
        <dbReference type="ARBA" id="ARBA00023004"/>
    </source>
</evidence>
<dbReference type="AlphaFoldDB" id="A0A4R6QQA0"/>
<keyword evidence="4 5" id="KW-0408">Iron</keyword>
<sequence length="160" mass="16906">MRPVSLLPAMNVLSTLPRRLTPVFLVLGLSGLLLACASNEAPSLYARLGGEKGLTTLVDRSIARAVQDPRTRRGLAGVTLPPFKQHLRVQLCSLAGGGCNAQDQTLSGTLKGLSFTASEFDALVDILREELDQAGAGAAAKSQLLRMLAPMKHDFATPNA</sequence>
<dbReference type="InterPro" id="IPR001486">
    <property type="entry name" value="Hemoglobin_trunc"/>
</dbReference>
<dbReference type="InterPro" id="IPR009050">
    <property type="entry name" value="Globin-like_sf"/>
</dbReference>
<dbReference type="SUPFAM" id="SSF46458">
    <property type="entry name" value="Globin-like"/>
    <property type="match status" value="1"/>
</dbReference>